<feature type="compositionally biased region" description="Basic and acidic residues" evidence="1">
    <location>
        <begin position="44"/>
        <end position="55"/>
    </location>
</feature>
<proteinExistence type="predicted"/>
<evidence type="ECO:0000256" key="1">
    <source>
        <dbReference type="SAM" id="MobiDB-lite"/>
    </source>
</evidence>
<protein>
    <submittedName>
        <fullName evidence="2">Uncharacterized protein</fullName>
    </submittedName>
</protein>
<dbReference type="Proteomes" id="UP000233551">
    <property type="component" value="Unassembled WGS sequence"/>
</dbReference>
<evidence type="ECO:0000313" key="3">
    <source>
        <dbReference type="Proteomes" id="UP000233551"/>
    </source>
</evidence>
<comment type="caution">
    <text evidence="2">The sequence shown here is derived from an EMBL/GenBank/DDBJ whole genome shotgun (WGS) entry which is preliminary data.</text>
</comment>
<organism evidence="2 3">
    <name type="scientific">Punica granatum</name>
    <name type="common">Pomegranate</name>
    <dbReference type="NCBI Taxonomy" id="22663"/>
    <lineage>
        <taxon>Eukaryota</taxon>
        <taxon>Viridiplantae</taxon>
        <taxon>Streptophyta</taxon>
        <taxon>Embryophyta</taxon>
        <taxon>Tracheophyta</taxon>
        <taxon>Spermatophyta</taxon>
        <taxon>Magnoliopsida</taxon>
        <taxon>eudicotyledons</taxon>
        <taxon>Gunneridae</taxon>
        <taxon>Pentapetalae</taxon>
        <taxon>rosids</taxon>
        <taxon>malvids</taxon>
        <taxon>Myrtales</taxon>
        <taxon>Lythraceae</taxon>
        <taxon>Punica</taxon>
    </lineage>
</organism>
<feature type="region of interest" description="Disordered" evidence="1">
    <location>
        <begin position="41"/>
        <end position="71"/>
    </location>
</feature>
<evidence type="ECO:0000313" key="2">
    <source>
        <dbReference type="EMBL" id="PKI42485.1"/>
    </source>
</evidence>
<dbReference type="AlphaFoldDB" id="A0A2I0IEP6"/>
<name>A0A2I0IEP6_PUNGR</name>
<accession>A0A2I0IEP6</accession>
<keyword evidence="3" id="KW-1185">Reference proteome</keyword>
<reference evidence="2 3" key="1">
    <citation type="submission" date="2017-11" db="EMBL/GenBank/DDBJ databases">
        <title>De-novo sequencing of pomegranate (Punica granatum L.) genome.</title>
        <authorList>
            <person name="Akparov Z."/>
            <person name="Amiraslanov A."/>
            <person name="Hajiyeva S."/>
            <person name="Abbasov M."/>
            <person name="Kaur K."/>
            <person name="Hamwieh A."/>
            <person name="Solovyev V."/>
            <person name="Salamov A."/>
            <person name="Braich B."/>
            <person name="Kosarev P."/>
            <person name="Mahmoud A."/>
            <person name="Hajiyev E."/>
            <person name="Babayeva S."/>
            <person name="Izzatullayeva V."/>
            <person name="Mammadov A."/>
            <person name="Mammadov A."/>
            <person name="Sharifova S."/>
            <person name="Ojaghi J."/>
            <person name="Eynullazada K."/>
            <person name="Bayramov B."/>
            <person name="Abdulazimova A."/>
            <person name="Shahmuradov I."/>
        </authorList>
    </citation>
    <scope>NUCLEOTIDE SEQUENCE [LARGE SCALE GENOMIC DNA]</scope>
    <source>
        <strain evidence="3">cv. AG2017</strain>
        <tissue evidence="2">Leaf</tissue>
    </source>
</reference>
<dbReference type="EMBL" id="PGOL01003153">
    <property type="protein sequence ID" value="PKI42485.1"/>
    <property type="molecule type" value="Genomic_DNA"/>
</dbReference>
<gene>
    <name evidence="2" type="ORF">CRG98_037124</name>
</gene>
<sequence>MNLRCRKVSSHGLANLARLQVAGARWFYELAVQESKLVRVSRPGKVERGTSEVARRTCGAGKKVSSHDLADPARLQEARERWFGELALQESKLERVSRPCKVATGTSDVARRTYEESKVARVSRPGKVARGMSEVARRTCGAGK</sequence>